<evidence type="ECO:0000256" key="4">
    <source>
        <dbReference type="SAM" id="MobiDB-lite"/>
    </source>
</evidence>
<proteinExistence type="predicted"/>
<evidence type="ECO:0000313" key="6">
    <source>
        <dbReference type="EMBL" id="KIM93482.1"/>
    </source>
</evidence>
<feature type="domain" description="Alcohol dehydrogenase-like N-terminal" evidence="5">
    <location>
        <begin position="52"/>
        <end position="99"/>
    </location>
</feature>
<dbReference type="EMBL" id="KN832895">
    <property type="protein sequence ID" value="KIM93482.1"/>
    <property type="molecule type" value="Genomic_DNA"/>
</dbReference>
<feature type="region of interest" description="Disordered" evidence="4">
    <location>
        <begin position="1"/>
        <end position="40"/>
    </location>
</feature>
<dbReference type="PANTHER" id="PTHR42813:SF1">
    <property type="entry name" value="DEHYDROGENASE, PUTATIVE (AFU_ORTHOLOGUE AFUA_5G03930)-RELATED"/>
    <property type="match status" value="1"/>
</dbReference>
<dbReference type="Pfam" id="PF08240">
    <property type="entry name" value="ADH_N"/>
    <property type="match status" value="1"/>
</dbReference>
<keyword evidence="3" id="KW-0862">Zinc</keyword>
<keyword evidence="2" id="KW-0479">Metal-binding</keyword>
<keyword evidence="7" id="KW-1185">Reference proteome</keyword>
<evidence type="ECO:0000256" key="2">
    <source>
        <dbReference type="ARBA" id="ARBA00022723"/>
    </source>
</evidence>
<reference evidence="6 7" key="1">
    <citation type="submission" date="2014-04" db="EMBL/GenBank/DDBJ databases">
        <authorList>
            <consortium name="DOE Joint Genome Institute"/>
            <person name="Kuo A."/>
            <person name="Martino E."/>
            <person name="Perotto S."/>
            <person name="Kohler A."/>
            <person name="Nagy L.G."/>
            <person name="Floudas D."/>
            <person name="Copeland A."/>
            <person name="Barry K.W."/>
            <person name="Cichocki N."/>
            <person name="Veneault-Fourrey C."/>
            <person name="LaButti K."/>
            <person name="Lindquist E.A."/>
            <person name="Lipzen A."/>
            <person name="Lundell T."/>
            <person name="Morin E."/>
            <person name="Murat C."/>
            <person name="Sun H."/>
            <person name="Tunlid A."/>
            <person name="Henrissat B."/>
            <person name="Grigoriev I.V."/>
            <person name="Hibbett D.S."/>
            <person name="Martin F."/>
            <person name="Nordberg H.P."/>
            <person name="Cantor M.N."/>
            <person name="Hua S.X."/>
        </authorList>
    </citation>
    <scope>NUCLEOTIDE SEQUENCE [LARGE SCALE GENOMIC DNA]</scope>
    <source>
        <strain evidence="6 7">Zn</strain>
    </source>
</reference>
<comment type="cofactor">
    <cofactor evidence="1">
        <name>Zn(2+)</name>
        <dbReference type="ChEBI" id="CHEBI:29105"/>
    </cofactor>
</comment>
<dbReference type="SUPFAM" id="SSF50129">
    <property type="entry name" value="GroES-like"/>
    <property type="match status" value="1"/>
</dbReference>
<dbReference type="OrthoDB" id="3941538at2759"/>
<accession>A0A0C3CUT0</accession>
<sequence>MDPSKITPPRTTTTAANAAEQKLGDRDTATTNAPASQSDREMHSLQWWGKKVCGSDLLLYHKEIMQLQRGDVLGYEWIGIVDKVGSEASNVKVGDRIVASFQIA</sequence>
<gene>
    <name evidence="6" type="ORF">OIDMADRAFT_61628</name>
</gene>
<dbReference type="PANTHER" id="PTHR42813">
    <property type="entry name" value="ZINC-TYPE ALCOHOL DEHYDROGENASE-LIKE"/>
    <property type="match status" value="1"/>
</dbReference>
<dbReference type="STRING" id="913774.A0A0C3CUT0"/>
<dbReference type="InterPro" id="IPR013154">
    <property type="entry name" value="ADH-like_N"/>
</dbReference>
<dbReference type="Gene3D" id="3.90.180.10">
    <property type="entry name" value="Medium-chain alcohol dehydrogenases, catalytic domain"/>
    <property type="match status" value="1"/>
</dbReference>
<dbReference type="GO" id="GO:0046872">
    <property type="term" value="F:metal ion binding"/>
    <property type="evidence" value="ECO:0007669"/>
    <property type="project" value="UniProtKB-KW"/>
</dbReference>
<protein>
    <recommendedName>
        <fullName evidence="5">Alcohol dehydrogenase-like N-terminal domain-containing protein</fullName>
    </recommendedName>
</protein>
<reference evidence="7" key="2">
    <citation type="submission" date="2015-01" db="EMBL/GenBank/DDBJ databases">
        <title>Evolutionary Origins and Diversification of the Mycorrhizal Mutualists.</title>
        <authorList>
            <consortium name="DOE Joint Genome Institute"/>
            <consortium name="Mycorrhizal Genomics Consortium"/>
            <person name="Kohler A."/>
            <person name="Kuo A."/>
            <person name="Nagy L.G."/>
            <person name="Floudas D."/>
            <person name="Copeland A."/>
            <person name="Barry K.W."/>
            <person name="Cichocki N."/>
            <person name="Veneault-Fourrey C."/>
            <person name="LaButti K."/>
            <person name="Lindquist E.A."/>
            <person name="Lipzen A."/>
            <person name="Lundell T."/>
            <person name="Morin E."/>
            <person name="Murat C."/>
            <person name="Riley R."/>
            <person name="Ohm R."/>
            <person name="Sun H."/>
            <person name="Tunlid A."/>
            <person name="Henrissat B."/>
            <person name="Grigoriev I.V."/>
            <person name="Hibbett D.S."/>
            <person name="Martin F."/>
        </authorList>
    </citation>
    <scope>NUCLEOTIDE SEQUENCE [LARGE SCALE GENOMIC DNA]</scope>
    <source>
        <strain evidence="7">Zn</strain>
    </source>
</reference>
<dbReference type="InParanoid" id="A0A0C3CUT0"/>
<evidence type="ECO:0000256" key="1">
    <source>
        <dbReference type="ARBA" id="ARBA00001947"/>
    </source>
</evidence>
<dbReference type="InterPro" id="IPR011032">
    <property type="entry name" value="GroES-like_sf"/>
</dbReference>
<organism evidence="6 7">
    <name type="scientific">Oidiodendron maius (strain Zn)</name>
    <dbReference type="NCBI Taxonomy" id="913774"/>
    <lineage>
        <taxon>Eukaryota</taxon>
        <taxon>Fungi</taxon>
        <taxon>Dikarya</taxon>
        <taxon>Ascomycota</taxon>
        <taxon>Pezizomycotina</taxon>
        <taxon>Leotiomycetes</taxon>
        <taxon>Leotiomycetes incertae sedis</taxon>
        <taxon>Myxotrichaceae</taxon>
        <taxon>Oidiodendron</taxon>
    </lineage>
</organism>
<dbReference type="AlphaFoldDB" id="A0A0C3CUT0"/>
<evidence type="ECO:0000256" key="3">
    <source>
        <dbReference type="ARBA" id="ARBA00022833"/>
    </source>
</evidence>
<name>A0A0C3CUT0_OIDMZ</name>
<evidence type="ECO:0000259" key="5">
    <source>
        <dbReference type="Pfam" id="PF08240"/>
    </source>
</evidence>
<dbReference type="HOGENOM" id="CLU_2250864_0_0_1"/>
<dbReference type="Proteomes" id="UP000054321">
    <property type="component" value="Unassembled WGS sequence"/>
</dbReference>
<evidence type="ECO:0000313" key="7">
    <source>
        <dbReference type="Proteomes" id="UP000054321"/>
    </source>
</evidence>